<evidence type="ECO:0000256" key="3">
    <source>
        <dbReference type="ARBA" id="ARBA00022692"/>
    </source>
</evidence>
<dbReference type="Proteomes" id="UP000078348">
    <property type="component" value="Unassembled WGS sequence"/>
</dbReference>
<comment type="subcellular location">
    <subcellularLocation>
        <location evidence="1">Membrane</location>
        <topology evidence="1">Multi-pass membrane protein</topology>
    </subcellularLocation>
</comment>
<evidence type="ECO:0000256" key="13">
    <source>
        <dbReference type="SAM" id="Phobius"/>
    </source>
</evidence>
<dbReference type="GO" id="GO:0016020">
    <property type="term" value="C:membrane"/>
    <property type="evidence" value="ECO:0007669"/>
    <property type="project" value="UniProtKB-SubCell"/>
</dbReference>
<dbReference type="PRINTS" id="PR00080">
    <property type="entry name" value="SDRFAMILY"/>
</dbReference>
<name>A0A196SF22_BLAHN</name>
<dbReference type="Pfam" id="PF00106">
    <property type="entry name" value="adh_short"/>
    <property type="match status" value="1"/>
</dbReference>
<protein>
    <recommendedName>
        <fullName evidence="10">Short-chain dehydrogenase/reductase 3</fullName>
    </recommendedName>
    <alternativeName>
        <fullName evidence="11">Retinal short-chain dehydrogenase/reductase 1</fullName>
    </alternativeName>
</protein>
<dbReference type="Gene3D" id="3.40.50.720">
    <property type="entry name" value="NAD(P)-binding Rossmann-like Domain"/>
    <property type="match status" value="1"/>
</dbReference>
<keyword evidence="7" id="KW-0443">Lipid metabolism</keyword>
<evidence type="ECO:0000256" key="4">
    <source>
        <dbReference type="ARBA" id="ARBA00022857"/>
    </source>
</evidence>
<comment type="function">
    <text evidence="9">Catalyzes the reduction of all-trans-retinal to all-trans-retinol in the presence of NADPH.</text>
</comment>
<gene>
    <name evidence="14" type="ORF">AV274_3724</name>
</gene>
<keyword evidence="15" id="KW-1185">Reference proteome</keyword>
<evidence type="ECO:0000256" key="6">
    <source>
        <dbReference type="ARBA" id="ARBA00023002"/>
    </source>
</evidence>
<evidence type="ECO:0000313" key="14">
    <source>
        <dbReference type="EMBL" id="OAO14579.1"/>
    </source>
</evidence>
<evidence type="ECO:0000256" key="1">
    <source>
        <dbReference type="ARBA" id="ARBA00004141"/>
    </source>
</evidence>
<evidence type="ECO:0000313" key="15">
    <source>
        <dbReference type="Proteomes" id="UP000078348"/>
    </source>
</evidence>
<evidence type="ECO:0000256" key="2">
    <source>
        <dbReference type="ARBA" id="ARBA00006484"/>
    </source>
</evidence>
<evidence type="ECO:0000256" key="10">
    <source>
        <dbReference type="ARBA" id="ARBA00068717"/>
    </source>
</evidence>
<evidence type="ECO:0000256" key="11">
    <source>
        <dbReference type="ARBA" id="ARBA00082544"/>
    </source>
</evidence>
<proteinExistence type="inferred from homology"/>
<dbReference type="GO" id="GO:0005811">
    <property type="term" value="C:lipid droplet"/>
    <property type="evidence" value="ECO:0007669"/>
    <property type="project" value="TreeGrafter"/>
</dbReference>
<sequence>MEFNAWLCAVAILAIALFVYLVVNRKIVDVKGKRVLITGSASGIGRMLAGDMAKKGAIVVMWDINGSMLEDAANEIKGANPDCAVYTYVVDLSNRESIKEVAGRVKKEVGSIDILVNNAGIVTGKSIFNSSEVAIERIMDVNTNAHFWMIREFVPDMMERNSGSVVAISSMAGMVGTANLNDYCASKYAVVGLMESLEGELYNEGKRGVHCTVVCPYYIDTGMFAGVNPGLLPLLTPRYVVDKIMHAIEHAEHFVSCPGWLKRTVYLVRAILPYPCVLACFKMLGVLDSMNSFTGRQKK</sequence>
<evidence type="ECO:0000256" key="5">
    <source>
        <dbReference type="ARBA" id="ARBA00022989"/>
    </source>
</evidence>
<organism evidence="14 15">
    <name type="scientific">Blastocystis sp. subtype 1 (strain ATCC 50177 / NandII)</name>
    <dbReference type="NCBI Taxonomy" id="478820"/>
    <lineage>
        <taxon>Eukaryota</taxon>
        <taxon>Sar</taxon>
        <taxon>Stramenopiles</taxon>
        <taxon>Bigyra</taxon>
        <taxon>Opalozoa</taxon>
        <taxon>Opalinata</taxon>
        <taxon>Blastocystidae</taxon>
        <taxon>Blastocystis</taxon>
    </lineage>
</organism>
<feature type="transmembrane region" description="Helical" evidence="13">
    <location>
        <begin position="6"/>
        <end position="23"/>
    </location>
</feature>
<dbReference type="OrthoDB" id="47007at2759"/>
<dbReference type="InterPro" id="IPR002347">
    <property type="entry name" value="SDR_fam"/>
</dbReference>
<dbReference type="GO" id="GO:0052650">
    <property type="term" value="F:all-trans-retinol dehydrogenase (NADP+) activity"/>
    <property type="evidence" value="ECO:0007669"/>
    <property type="project" value="UniProtKB-ARBA"/>
</dbReference>
<keyword evidence="6" id="KW-0560">Oxidoreductase</keyword>
<dbReference type="PRINTS" id="PR00081">
    <property type="entry name" value="GDHRDH"/>
</dbReference>
<dbReference type="InterPro" id="IPR036291">
    <property type="entry name" value="NAD(P)-bd_dom_sf"/>
</dbReference>
<keyword evidence="3 13" id="KW-0812">Transmembrane</keyword>
<dbReference type="AlphaFoldDB" id="A0A196SF22"/>
<evidence type="ECO:0000256" key="7">
    <source>
        <dbReference type="ARBA" id="ARBA00023098"/>
    </source>
</evidence>
<keyword evidence="4" id="KW-0521">NADP</keyword>
<dbReference type="STRING" id="478820.A0A196SF22"/>
<keyword evidence="8 13" id="KW-0472">Membrane</keyword>
<keyword evidence="5 13" id="KW-1133">Transmembrane helix</keyword>
<dbReference type="PANTHER" id="PTHR24322">
    <property type="entry name" value="PKSB"/>
    <property type="match status" value="1"/>
</dbReference>
<dbReference type="EMBL" id="LXWW01000234">
    <property type="protein sequence ID" value="OAO14579.1"/>
    <property type="molecule type" value="Genomic_DNA"/>
</dbReference>
<dbReference type="FunFam" id="3.40.50.720:FF:000131">
    <property type="entry name" value="Short-chain dehydrogenase/reductase 3"/>
    <property type="match status" value="1"/>
</dbReference>
<accession>A0A196SF22</accession>
<reference evidence="14 15" key="1">
    <citation type="submission" date="2016-05" db="EMBL/GenBank/DDBJ databases">
        <title>Nuclear genome of Blastocystis sp. subtype 1 NandII.</title>
        <authorList>
            <person name="Gentekaki E."/>
            <person name="Curtis B."/>
            <person name="Stairs C."/>
            <person name="Eme L."/>
            <person name="Herman E."/>
            <person name="Klimes V."/>
            <person name="Arias M.C."/>
            <person name="Elias M."/>
            <person name="Hilliou F."/>
            <person name="Klute M."/>
            <person name="Malik S.-B."/>
            <person name="Pightling A."/>
            <person name="Rachubinski R."/>
            <person name="Salas D."/>
            <person name="Schlacht A."/>
            <person name="Suga H."/>
            <person name="Archibald J."/>
            <person name="Ball S.G."/>
            <person name="Clark G."/>
            <person name="Dacks J."/>
            <person name="Van Der Giezen M."/>
            <person name="Tsaousis A."/>
            <person name="Roger A."/>
        </authorList>
    </citation>
    <scope>NUCLEOTIDE SEQUENCE [LARGE SCALE GENOMIC DNA]</scope>
    <source>
        <strain evidence="15">ATCC 50177 / NandII</strain>
    </source>
</reference>
<comment type="caution">
    <text evidence="14">The sequence shown here is derived from an EMBL/GenBank/DDBJ whole genome shotgun (WGS) entry which is preliminary data.</text>
</comment>
<evidence type="ECO:0000256" key="12">
    <source>
        <dbReference type="RuleBase" id="RU000363"/>
    </source>
</evidence>
<dbReference type="PANTHER" id="PTHR24322:SF736">
    <property type="entry name" value="RETINOL DEHYDROGENASE 10"/>
    <property type="match status" value="1"/>
</dbReference>
<dbReference type="CDD" id="cd05339">
    <property type="entry name" value="17beta-HSDXI-like_SDR_c"/>
    <property type="match status" value="1"/>
</dbReference>
<evidence type="ECO:0000256" key="9">
    <source>
        <dbReference type="ARBA" id="ARBA00059620"/>
    </source>
</evidence>
<comment type="similarity">
    <text evidence="2 12">Belongs to the short-chain dehydrogenases/reductases (SDR) family.</text>
</comment>
<evidence type="ECO:0000256" key="8">
    <source>
        <dbReference type="ARBA" id="ARBA00023136"/>
    </source>
</evidence>
<dbReference type="SUPFAM" id="SSF51735">
    <property type="entry name" value="NAD(P)-binding Rossmann-fold domains"/>
    <property type="match status" value="1"/>
</dbReference>